<name>A0A2W5K4L5_9GAMM</name>
<keyword evidence="1" id="KW-0812">Transmembrane</keyword>
<proteinExistence type="predicted"/>
<evidence type="ECO:0000313" key="2">
    <source>
        <dbReference type="EMBL" id="PZQ10474.1"/>
    </source>
</evidence>
<organism evidence="2 3">
    <name type="scientific">Rhodanobacter denitrificans</name>
    <dbReference type="NCBI Taxonomy" id="666685"/>
    <lineage>
        <taxon>Bacteria</taxon>
        <taxon>Pseudomonadati</taxon>
        <taxon>Pseudomonadota</taxon>
        <taxon>Gammaproteobacteria</taxon>
        <taxon>Lysobacterales</taxon>
        <taxon>Rhodanobacteraceae</taxon>
        <taxon>Rhodanobacter</taxon>
    </lineage>
</organism>
<gene>
    <name evidence="2" type="ORF">DI564_15920</name>
</gene>
<accession>A0A2W5K4L5</accession>
<feature type="transmembrane region" description="Helical" evidence="1">
    <location>
        <begin position="12"/>
        <end position="30"/>
    </location>
</feature>
<reference evidence="2 3" key="1">
    <citation type="submission" date="2017-08" db="EMBL/GenBank/DDBJ databases">
        <title>Infants hospitalized years apart are colonized by the same room-sourced microbial strains.</title>
        <authorList>
            <person name="Brooks B."/>
            <person name="Olm M.R."/>
            <person name="Firek B.A."/>
            <person name="Baker R."/>
            <person name="Thomas B.C."/>
            <person name="Morowitz M.J."/>
            <person name="Banfield J.F."/>
        </authorList>
    </citation>
    <scope>NUCLEOTIDE SEQUENCE [LARGE SCALE GENOMIC DNA]</scope>
    <source>
        <strain evidence="2">S2_005_003_R2_42</strain>
    </source>
</reference>
<keyword evidence="1" id="KW-1133">Transmembrane helix</keyword>
<dbReference type="Proteomes" id="UP000249046">
    <property type="component" value="Unassembled WGS sequence"/>
</dbReference>
<protein>
    <submittedName>
        <fullName evidence="2">Uncharacterized protein</fullName>
    </submittedName>
</protein>
<dbReference type="EMBL" id="QFPO01000020">
    <property type="protein sequence ID" value="PZQ10474.1"/>
    <property type="molecule type" value="Genomic_DNA"/>
</dbReference>
<sequence>MAQSRVFRWLQWLLMAIGVFGMLYLLLLFIQPYRFQMTLSEKRGRVVDAQTGKGLADVAVVVNYESTFFTPFRTSSDCLHQKILRTDAEGYYFVPDASKDVDVADGLLLRMLPGFSESYGWVLLYYKEGYASPQEIERRLDRIEGRAVRSTVPRERYTWDGSAYIVPPVQMQRLDMTSAPSMADAYISHIGSLAVRMSCMLFLEESSEEFRRLHKDMETSVKQLICELPSDKVLAQEAMRFSFTDCAASMGMKRIRERKGSHAALTTGDMCESYSYVPSEFECRGLGGKRPPLKVVTKPASKSAGSVH</sequence>
<dbReference type="AlphaFoldDB" id="A0A2W5K4L5"/>
<evidence type="ECO:0000313" key="3">
    <source>
        <dbReference type="Proteomes" id="UP000249046"/>
    </source>
</evidence>
<keyword evidence="1" id="KW-0472">Membrane</keyword>
<comment type="caution">
    <text evidence="2">The sequence shown here is derived from an EMBL/GenBank/DDBJ whole genome shotgun (WGS) entry which is preliminary data.</text>
</comment>
<evidence type="ECO:0000256" key="1">
    <source>
        <dbReference type="SAM" id="Phobius"/>
    </source>
</evidence>